<comment type="caution">
    <text evidence="2">The sequence shown here is derived from an EMBL/GenBank/DDBJ whole genome shotgun (WGS) entry which is preliminary data.</text>
</comment>
<organism evidence="2 3">
    <name type="scientific">Bacteroides stercoris</name>
    <dbReference type="NCBI Taxonomy" id="46506"/>
    <lineage>
        <taxon>Bacteria</taxon>
        <taxon>Pseudomonadati</taxon>
        <taxon>Bacteroidota</taxon>
        <taxon>Bacteroidia</taxon>
        <taxon>Bacteroidales</taxon>
        <taxon>Bacteroidaceae</taxon>
        <taxon>Bacteroides</taxon>
    </lineage>
</organism>
<evidence type="ECO:0000256" key="1">
    <source>
        <dbReference type="SAM" id="SignalP"/>
    </source>
</evidence>
<keyword evidence="1" id="KW-0732">Signal</keyword>
<protein>
    <submittedName>
        <fullName evidence="2">Uncharacterized protein</fullName>
    </submittedName>
</protein>
<feature type="signal peptide" evidence="1">
    <location>
        <begin position="1"/>
        <end position="26"/>
    </location>
</feature>
<dbReference type="PROSITE" id="PS51257">
    <property type="entry name" value="PROKAR_LIPOPROTEIN"/>
    <property type="match status" value="1"/>
</dbReference>
<name>A0A3E4UJK8_BACSE</name>
<dbReference type="EMBL" id="QSSV01000034">
    <property type="protein sequence ID" value="RGM09333.1"/>
    <property type="molecule type" value="Genomic_DNA"/>
</dbReference>
<reference evidence="2 3" key="1">
    <citation type="submission" date="2018-08" db="EMBL/GenBank/DDBJ databases">
        <title>A genome reference for cultivated species of the human gut microbiota.</title>
        <authorList>
            <person name="Zou Y."/>
            <person name="Xue W."/>
            <person name="Luo G."/>
        </authorList>
    </citation>
    <scope>NUCLEOTIDE SEQUENCE [LARGE SCALE GENOMIC DNA]</scope>
    <source>
        <strain evidence="2 3">TF03-6</strain>
    </source>
</reference>
<gene>
    <name evidence="2" type="ORF">DXC34_17485</name>
</gene>
<dbReference type="Proteomes" id="UP000261223">
    <property type="component" value="Unassembled WGS sequence"/>
</dbReference>
<evidence type="ECO:0000313" key="2">
    <source>
        <dbReference type="EMBL" id="RGM09333.1"/>
    </source>
</evidence>
<proteinExistence type="predicted"/>
<evidence type="ECO:0000313" key="3">
    <source>
        <dbReference type="Proteomes" id="UP000261223"/>
    </source>
</evidence>
<dbReference type="AlphaFoldDB" id="A0A3E4UJK8"/>
<sequence>MKMNFNMKLKILVIMGFVCLSYGCHAEGRVNPGVTELTREQKEDLKKMYGMYQLFTTTSGIPEDAVAKARTEPLPWVKAEREFDPTPVKDRLSNT</sequence>
<accession>A0A3E4UJK8</accession>
<feature type="chain" id="PRO_5017814477" evidence="1">
    <location>
        <begin position="27"/>
        <end position="95"/>
    </location>
</feature>